<evidence type="ECO:0000256" key="2">
    <source>
        <dbReference type="ARBA" id="ARBA00022603"/>
    </source>
</evidence>
<protein>
    <submittedName>
        <fullName evidence="8">Class I SAM-dependent RNA methyltransferase</fullName>
        <ecNumber evidence="8">2.1.1.-</ecNumber>
    </submittedName>
</protein>
<feature type="binding site" evidence="6">
    <location>
        <position position="300"/>
    </location>
    <ligand>
        <name>S-adenosyl-L-methionine</name>
        <dbReference type="ChEBI" id="CHEBI:59789"/>
    </ligand>
</feature>
<dbReference type="CDD" id="cd02440">
    <property type="entry name" value="AdoMet_MTases"/>
    <property type="match status" value="1"/>
</dbReference>
<keyword evidence="1" id="KW-0408">Iron</keyword>
<accession>A0ABT7KFU0</accession>
<gene>
    <name evidence="8" type="ORF">PY650_17785</name>
</gene>
<dbReference type="Gene3D" id="2.40.50.1070">
    <property type="match status" value="1"/>
</dbReference>
<evidence type="ECO:0000313" key="8">
    <source>
        <dbReference type="EMBL" id="MDL2407484.1"/>
    </source>
</evidence>
<keyword evidence="2 6" id="KW-0489">Methyltransferase</keyword>
<keyword evidence="1" id="KW-0004">4Fe-4S</keyword>
<sequence length="416" mass="44534">MSTETVTIQKLGAQGDGIAQSADGPIYVPFTLPGETIAIARVKSHGTLMSIAEASPDRQEPRCRHFGPDGVNGACGGCTLQHYADAPYRAFKRQLVVDALRSKGLTPEVDELITAHPGERRRVVFAARKTEKGMLIGFNQAESHHIVAIEECPIASAGIMSRLPSITAVGAALAVNADAFRISVLETHSGLDIAVDDIKKLSDKQRRSAIETILSLRGVARVSLNGEILVEPLKPVVDFGGVQVSPPPGAFTQATKPAEDAMAELVAAHVSKAKRIADLFAGSGTFSLRLARIARVHAVEGEDKPLAALDHAARNTQGLKPVTTERRDLFRRPLMAHELKAYDAVVFDPPRAGAEFQSKELARSAVKKIIAVSCNPSTLARDLALLVESGYSITSVTPIDQFLWTSHVEVVAALEK</sequence>
<comment type="similarity">
    <text evidence="6">Belongs to the class I-like SAM-binding methyltransferase superfamily. RNA M5U methyltransferase family.</text>
</comment>
<dbReference type="Proteomes" id="UP001172630">
    <property type="component" value="Unassembled WGS sequence"/>
</dbReference>
<evidence type="ECO:0000256" key="5">
    <source>
        <dbReference type="ARBA" id="ARBA00023014"/>
    </source>
</evidence>
<feature type="binding site" evidence="6">
    <location>
        <position position="280"/>
    </location>
    <ligand>
        <name>S-adenosyl-L-methionine</name>
        <dbReference type="ChEBI" id="CHEBI:59789"/>
    </ligand>
</feature>
<feature type="active site" evidence="7">
    <location>
        <position position="374"/>
    </location>
</feature>
<evidence type="ECO:0000256" key="4">
    <source>
        <dbReference type="ARBA" id="ARBA00022691"/>
    </source>
</evidence>
<dbReference type="InterPro" id="IPR010280">
    <property type="entry name" value="U5_MeTrfase_fam"/>
</dbReference>
<dbReference type="InterPro" id="IPR030390">
    <property type="entry name" value="MeTrfase_TrmA_AS"/>
</dbReference>
<dbReference type="GO" id="GO:0008168">
    <property type="term" value="F:methyltransferase activity"/>
    <property type="evidence" value="ECO:0007669"/>
    <property type="project" value="UniProtKB-KW"/>
</dbReference>
<keyword evidence="9" id="KW-1185">Reference proteome</keyword>
<dbReference type="PROSITE" id="PS01230">
    <property type="entry name" value="TRMA_1"/>
    <property type="match status" value="1"/>
</dbReference>
<dbReference type="Pfam" id="PF05958">
    <property type="entry name" value="tRNA_U5-meth_tr"/>
    <property type="match status" value="1"/>
</dbReference>
<evidence type="ECO:0000256" key="6">
    <source>
        <dbReference type="PROSITE-ProRule" id="PRU01024"/>
    </source>
</evidence>
<evidence type="ECO:0000256" key="7">
    <source>
        <dbReference type="PROSITE-ProRule" id="PRU10015"/>
    </source>
</evidence>
<dbReference type="EMBL" id="JARFYN010000021">
    <property type="protein sequence ID" value="MDL2407484.1"/>
    <property type="molecule type" value="Genomic_DNA"/>
</dbReference>
<reference evidence="8" key="1">
    <citation type="submission" date="2023-06" db="EMBL/GenBank/DDBJ databases">
        <title>Phylogenetic Diversity of Rhizobium strains.</title>
        <authorList>
            <person name="Moura F.T."/>
            <person name="Helene L.C.F."/>
            <person name="Hungria M."/>
        </authorList>
    </citation>
    <scope>NUCLEOTIDE SEQUENCE</scope>
    <source>
        <strain evidence="8">CCGE524</strain>
    </source>
</reference>
<dbReference type="PANTHER" id="PTHR11061:SF49">
    <property type="entry name" value="23S RRNA (URACIL(1939)-C(5))-METHYLTRANSFERASE RLMD"/>
    <property type="match status" value="1"/>
</dbReference>
<name>A0ABT7KFU0_9HYPH</name>
<dbReference type="EC" id="2.1.1.-" evidence="8"/>
<dbReference type="GO" id="GO:0032259">
    <property type="term" value="P:methylation"/>
    <property type="evidence" value="ECO:0007669"/>
    <property type="project" value="UniProtKB-KW"/>
</dbReference>
<feature type="active site" description="Nucleophile" evidence="6">
    <location>
        <position position="374"/>
    </location>
</feature>
<keyword evidence="3 6" id="KW-0808">Transferase</keyword>
<dbReference type="RefSeq" id="WP_285880763.1">
    <property type="nucleotide sequence ID" value="NZ_JARFYN010000021.1"/>
</dbReference>
<keyword evidence="5" id="KW-0411">Iron-sulfur</keyword>
<feature type="binding site" evidence="6">
    <location>
        <position position="253"/>
    </location>
    <ligand>
        <name>S-adenosyl-L-methionine</name>
        <dbReference type="ChEBI" id="CHEBI:59789"/>
    </ligand>
</feature>
<proteinExistence type="inferred from homology"/>
<dbReference type="Gene3D" id="2.40.50.140">
    <property type="entry name" value="Nucleic acid-binding proteins"/>
    <property type="match status" value="1"/>
</dbReference>
<dbReference type="PROSITE" id="PS51687">
    <property type="entry name" value="SAM_MT_RNA_M5U"/>
    <property type="match status" value="1"/>
</dbReference>
<keyword evidence="1" id="KW-0479">Metal-binding</keyword>
<feature type="binding site" evidence="6">
    <location>
        <position position="348"/>
    </location>
    <ligand>
        <name>S-adenosyl-L-methionine</name>
        <dbReference type="ChEBI" id="CHEBI:59789"/>
    </ligand>
</feature>
<dbReference type="SUPFAM" id="SSF50249">
    <property type="entry name" value="Nucleic acid-binding proteins"/>
    <property type="match status" value="1"/>
</dbReference>
<dbReference type="InterPro" id="IPR012340">
    <property type="entry name" value="NA-bd_OB-fold"/>
</dbReference>
<evidence type="ECO:0000313" key="9">
    <source>
        <dbReference type="Proteomes" id="UP001172630"/>
    </source>
</evidence>
<dbReference type="Gene3D" id="3.40.50.150">
    <property type="entry name" value="Vaccinia Virus protein VP39"/>
    <property type="match status" value="1"/>
</dbReference>
<dbReference type="PANTHER" id="PTHR11061">
    <property type="entry name" value="RNA M5U METHYLTRANSFERASE"/>
    <property type="match status" value="1"/>
</dbReference>
<comment type="caution">
    <text evidence="8">The sequence shown here is derived from an EMBL/GenBank/DDBJ whole genome shotgun (WGS) entry which is preliminary data.</text>
</comment>
<evidence type="ECO:0000256" key="1">
    <source>
        <dbReference type="ARBA" id="ARBA00022485"/>
    </source>
</evidence>
<dbReference type="InterPro" id="IPR029063">
    <property type="entry name" value="SAM-dependent_MTases_sf"/>
</dbReference>
<evidence type="ECO:0000256" key="3">
    <source>
        <dbReference type="ARBA" id="ARBA00022679"/>
    </source>
</evidence>
<keyword evidence="4 6" id="KW-0949">S-adenosyl-L-methionine</keyword>
<dbReference type="SUPFAM" id="SSF53335">
    <property type="entry name" value="S-adenosyl-L-methionine-dependent methyltransferases"/>
    <property type="match status" value="1"/>
</dbReference>
<organism evidence="8 9">
    <name type="scientific">Rhizobium calliandrae</name>
    <dbReference type="NCBI Taxonomy" id="1312182"/>
    <lineage>
        <taxon>Bacteria</taxon>
        <taxon>Pseudomonadati</taxon>
        <taxon>Pseudomonadota</taxon>
        <taxon>Alphaproteobacteria</taxon>
        <taxon>Hyphomicrobiales</taxon>
        <taxon>Rhizobiaceae</taxon>
        <taxon>Rhizobium/Agrobacterium group</taxon>
        <taxon>Rhizobium</taxon>
    </lineage>
</organism>